<proteinExistence type="predicted"/>
<dbReference type="Proteomes" id="UP000095286">
    <property type="component" value="Unplaced"/>
</dbReference>
<name>A0AC35UGJ9_9BILA</name>
<sequence>METYNEGQQILADEFEEVDDNCVVCEEDSNVYDYHFSSDENEEFDEYEEQIMDEQVANIMPITSNRFQTNLFVAEMTSGSSVVNNPEGIALVIGCSDEEEEANYNLVNIANNFNGEMDFNEADILQIEPNCFHTNMLTNEFIQTTAQSPVSSFLGHSPFGHNDIMLGYDNSDLFNQQNIASYIPDLGFQRIEDNYDTFTIAKPPKIIEGYLFGSVLGQGSYAKVKEVVHESMLVRRAVKIIKDKTLRKIPNGSANVASEIKIMEIIGRHPHSVELFDVFRINEKQKIYMIMEYCVTSLQQMLDSTSTKNFPQFQSQHYFAQLISGIEYLHLNHIIHKDIKPANLLLAVNGFLKISDFGVAEVIPEDRRDGINDWC</sequence>
<accession>A0AC35UGJ9</accession>
<protein>
    <submittedName>
        <fullName evidence="2">Protein kinase domain-containing protein</fullName>
    </submittedName>
</protein>
<evidence type="ECO:0000313" key="1">
    <source>
        <dbReference type="Proteomes" id="UP000095286"/>
    </source>
</evidence>
<dbReference type="WBParaSite" id="RSKR_0001147700.2">
    <property type="protein sequence ID" value="RSKR_0001147700.2"/>
    <property type="gene ID" value="RSKR_0001147700"/>
</dbReference>
<organism evidence="1 2">
    <name type="scientific">Rhabditophanes sp. KR3021</name>
    <dbReference type="NCBI Taxonomy" id="114890"/>
    <lineage>
        <taxon>Eukaryota</taxon>
        <taxon>Metazoa</taxon>
        <taxon>Ecdysozoa</taxon>
        <taxon>Nematoda</taxon>
        <taxon>Chromadorea</taxon>
        <taxon>Rhabditida</taxon>
        <taxon>Tylenchina</taxon>
        <taxon>Panagrolaimomorpha</taxon>
        <taxon>Strongyloidoidea</taxon>
        <taxon>Alloionematidae</taxon>
        <taxon>Rhabditophanes</taxon>
    </lineage>
</organism>
<evidence type="ECO:0000313" key="2">
    <source>
        <dbReference type="WBParaSite" id="RSKR_0001147700.2"/>
    </source>
</evidence>
<reference evidence="2" key="1">
    <citation type="submission" date="2016-11" db="UniProtKB">
        <authorList>
            <consortium name="WormBaseParasite"/>
        </authorList>
    </citation>
    <scope>IDENTIFICATION</scope>
    <source>
        <strain evidence="2">KR3021</strain>
    </source>
</reference>